<name>A0A6X9F9M2_SALEN</name>
<evidence type="ECO:0008006" key="2">
    <source>
        <dbReference type="Google" id="ProtNLM"/>
    </source>
</evidence>
<sequence length="167" mass="19058">MKNVCFRLNDDEYELARVNAASYGVDSVNVFAKMKVLDVPTKPVSIPVKNEAAKPVFTYLYPHEIELVKRNAALHGMSMSREIAIRVRQSLLKNEVCLYPDEVKDLKKLSTAVDRVGRNIHFIIKGERFCTVNDPDFRKDVIEVIELCKQIDSKLETLTKSVVNRFG</sequence>
<dbReference type="NCBIfam" id="NF041451">
    <property type="entry name" value="DDP1"/>
    <property type="match status" value="1"/>
</dbReference>
<evidence type="ECO:0000313" key="1">
    <source>
        <dbReference type="EMBL" id="HAB2498243.1"/>
    </source>
</evidence>
<reference evidence="1" key="1">
    <citation type="journal article" date="2018" name="Genome Biol.">
        <title>SKESA: strategic k-mer extension for scrupulous assemblies.</title>
        <authorList>
            <person name="Souvorov A."/>
            <person name="Agarwala R."/>
            <person name="Lipman D.J."/>
        </authorList>
    </citation>
    <scope>NUCLEOTIDE SEQUENCE</scope>
    <source>
        <strain evidence="1">ILBSalm5410231</strain>
    </source>
</reference>
<gene>
    <name evidence="1" type="ORF">GJE69_23115</name>
</gene>
<dbReference type="EMBL" id="DAAGCU010000024">
    <property type="protein sequence ID" value="HAB2498243.1"/>
    <property type="molecule type" value="Genomic_DNA"/>
</dbReference>
<dbReference type="RefSeq" id="WP_097546886.1">
    <property type="nucleotide sequence ID" value="NZ_NQUZ01000014.1"/>
</dbReference>
<dbReference type="AlphaFoldDB" id="A0A6X9F9M2"/>
<proteinExistence type="predicted"/>
<comment type="caution">
    <text evidence="1">The sequence shown here is derived from an EMBL/GenBank/DDBJ whole genome shotgun (WGS) entry which is preliminary data.</text>
</comment>
<reference evidence="1" key="2">
    <citation type="submission" date="2019-02" db="EMBL/GenBank/DDBJ databases">
        <authorList>
            <consortium name="NCBI Pathogen Detection Project"/>
        </authorList>
    </citation>
    <scope>NUCLEOTIDE SEQUENCE</scope>
    <source>
        <strain evidence="1">ILBSalm5410231</strain>
    </source>
</reference>
<accession>A0A6X9F9M2</accession>
<organism evidence="1">
    <name type="scientific">Salmonella enteritidis</name>
    <dbReference type="NCBI Taxonomy" id="149539"/>
    <lineage>
        <taxon>Bacteria</taxon>
        <taxon>Pseudomonadati</taxon>
        <taxon>Pseudomonadota</taxon>
        <taxon>Gammaproteobacteria</taxon>
        <taxon>Enterobacterales</taxon>
        <taxon>Enterobacteriaceae</taxon>
        <taxon>Salmonella</taxon>
    </lineage>
</organism>
<protein>
    <recommendedName>
        <fullName evidence="2">TaxA</fullName>
    </recommendedName>
</protein>
<dbReference type="InterPro" id="IPR048235">
    <property type="entry name" value="DDP1-like"/>
</dbReference>